<proteinExistence type="predicted"/>
<sequence>MYKEDNLDNLSFEDLQEYAKTLGLDLSKVDLDSITLPPDQSLPADSEFIIQSDDEKWLNDFSNVIIVDNLPMVGPAKFKKLENYIRNIYDKIKTGMIKEDGFFMPVNPETQKTLGYCFIEFNTPQEAELAKQKTNNYDLDNDQKYILSVNLMDEFDRLIHVADEWMPEPEEIPCISQENLQQWLTDKQARDQFLVINGSNVEIYWNDHRLLKPEFIYSSEIADCVQWSPHGTYLAIADKKGVFLQGGATAFHPLVLCDHAQVKLFDFSPGEKYLVTYSIDGTSSPNDKQRALLRIFDTRSGKMLRGFKRILDDLATCGTQVPWPLIRWDGGKYDKYFATIGRNFLIVHEAKSFLAKVEEIPMKIMDVQDFSWSPSDPIIAVFIPGLHGKDDPARVILIHVQSRRELRKKELFNISSCRMHWHADGDYLAIQVDHQKKTGKGNHYAFLIFCIKERDIPVEVLTLEDDNDQIVDFAWEPKGHRFAVIHGDQTMPNITFYSIKNTSNKSKVLKLKTLEGKQANTLHWSPAGRFIVLAGMKDFAGRFEFYDADELKTIAMAEHYLATDIQWDPTGRYVVTSVCCINEFENGFIIWSFLGKILCRIQKEDLNQFSWRPRPPSLLAAKEEQKLLNILIEISKKYVAEEHDTKKSLKEQEQEQRKILIKEWQAWLAKWRQLREEEKKFFSEQQIEEEEEGDVTDEEETNEALEVDIEQVLDVKEVVVY</sequence>
<evidence type="ECO:0000313" key="1">
    <source>
        <dbReference type="EMBL" id="KAI5655853.1"/>
    </source>
</evidence>
<keyword evidence="2" id="KW-1185">Reference proteome</keyword>
<dbReference type="EMBL" id="CM044707">
    <property type="protein sequence ID" value="KAI5655853.1"/>
    <property type="molecule type" value="Genomic_DNA"/>
</dbReference>
<reference evidence="2" key="1">
    <citation type="journal article" date="2023" name="Nat. Plants">
        <title>Single-cell RNA sequencing provides a high-resolution roadmap for understanding the multicellular compartmentation of specialized metabolism.</title>
        <authorList>
            <person name="Sun S."/>
            <person name="Shen X."/>
            <person name="Li Y."/>
            <person name="Li Y."/>
            <person name="Wang S."/>
            <person name="Li R."/>
            <person name="Zhang H."/>
            <person name="Shen G."/>
            <person name="Guo B."/>
            <person name="Wei J."/>
            <person name="Xu J."/>
            <person name="St-Pierre B."/>
            <person name="Chen S."/>
            <person name="Sun C."/>
        </authorList>
    </citation>
    <scope>NUCLEOTIDE SEQUENCE [LARGE SCALE GENOMIC DNA]</scope>
</reference>
<organism evidence="1 2">
    <name type="scientific">Catharanthus roseus</name>
    <name type="common">Madagascar periwinkle</name>
    <name type="synonym">Vinca rosea</name>
    <dbReference type="NCBI Taxonomy" id="4058"/>
    <lineage>
        <taxon>Eukaryota</taxon>
        <taxon>Viridiplantae</taxon>
        <taxon>Streptophyta</taxon>
        <taxon>Embryophyta</taxon>
        <taxon>Tracheophyta</taxon>
        <taxon>Spermatophyta</taxon>
        <taxon>Magnoliopsida</taxon>
        <taxon>eudicotyledons</taxon>
        <taxon>Gunneridae</taxon>
        <taxon>Pentapetalae</taxon>
        <taxon>asterids</taxon>
        <taxon>lamiids</taxon>
        <taxon>Gentianales</taxon>
        <taxon>Apocynaceae</taxon>
        <taxon>Rauvolfioideae</taxon>
        <taxon>Vinceae</taxon>
        <taxon>Catharanthinae</taxon>
        <taxon>Catharanthus</taxon>
    </lineage>
</organism>
<gene>
    <name evidence="1" type="ORF">M9H77_33040</name>
</gene>
<evidence type="ECO:0000313" key="2">
    <source>
        <dbReference type="Proteomes" id="UP001060085"/>
    </source>
</evidence>
<comment type="caution">
    <text evidence="1">The sequence shown here is derived from an EMBL/GenBank/DDBJ whole genome shotgun (WGS) entry which is preliminary data.</text>
</comment>
<name>A0ACC0A8V4_CATRO</name>
<accession>A0ACC0A8V4</accession>
<dbReference type="Proteomes" id="UP001060085">
    <property type="component" value="Linkage Group LG07"/>
</dbReference>
<protein>
    <submittedName>
        <fullName evidence="1">Uncharacterized protein</fullName>
    </submittedName>
</protein>